<evidence type="ECO:0000256" key="7">
    <source>
        <dbReference type="ARBA" id="ARBA00051735"/>
    </source>
</evidence>
<comment type="similarity">
    <text evidence="14">Belongs to the AB hydrolase superfamily. Hydroxynitrile lyase family.</text>
</comment>
<dbReference type="GO" id="GO:0009694">
    <property type="term" value="P:jasmonic acid metabolic process"/>
    <property type="evidence" value="ECO:0007669"/>
    <property type="project" value="TreeGrafter"/>
</dbReference>
<evidence type="ECO:0000256" key="10">
    <source>
        <dbReference type="ARBA" id="ARBA00052511"/>
    </source>
</evidence>
<dbReference type="EC" id="4.1.2.47" evidence="15"/>
<evidence type="ECO:0000256" key="19">
    <source>
        <dbReference type="ARBA" id="ARBA00079794"/>
    </source>
</evidence>
<proteinExistence type="inferred from homology"/>
<dbReference type="Pfam" id="PF12697">
    <property type="entry name" value="Abhydrolase_6"/>
    <property type="match status" value="1"/>
</dbReference>
<evidence type="ECO:0000256" key="11">
    <source>
        <dbReference type="ARBA" id="ARBA00052600"/>
    </source>
</evidence>
<dbReference type="Gene3D" id="3.40.50.1820">
    <property type="entry name" value="alpha/beta hydrolase"/>
    <property type="match status" value="1"/>
</dbReference>
<reference evidence="22 23" key="1">
    <citation type="submission" date="2024-01" db="EMBL/GenBank/DDBJ databases">
        <title>The genomes of 5 underutilized Papilionoideae crops provide insights into root nodulation and disease resistanc.</title>
        <authorList>
            <person name="Jiang F."/>
        </authorList>
    </citation>
    <scope>NUCLEOTIDE SEQUENCE [LARGE SCALE GENOMIC DNA]</scope>
    <source>
        <strain evidence="22">LVBAO_FW01</strain>
        <tissue evidence="22">Leaves</tissue>
    </source>
</reference>
<evidence type="ECO:0000256" key="12">
    <source>
        <dbReference type="ARBA" id="ARBA00052609"/>
    </source>
</evidence>
<evidence type="ECO:0000256" key="2">
    <source>
        <dbReference type="ARBA" id="ARBA00050241"/>
    </source>
</evidence>
<comment type="catalytic activity">
    <reaction evidence="11">
        <text>2,2-dimethylpropanal + hydrogen cyanide = (2S)-2-hydroxy-3,3-dimethylbutanenitrile</text>
        <dbReference type="Rhea" id="RHEA:77407"/>
        <dbReference type="ChEBI" id="CHEBI:18407"/>
        <dbReference type="ChEBI" id="CHEBI:141557"/>
        <dbReference type="ChEBI" id="CHEBI:197355"/>
    </reaction>
</comment>
<evidence type="ECO:0000256" key="5">
    <source>
        <dbReference type="ARBA" id="ARBA00050608"/>
    </source>
</evidence>
<evidence type="ECO:0000256" key="6">
    <source>
        <dbReference type="ARBA" id="ARBA00051647"/>
    </source>
</evidence>
<dbReference type="InterPro" id="IPR000073">
    <property type="entry name" value="AB_hydrolase_1"/>
</dbReference>
<dbReference type="Proteomes" id="UP001367508">
    <property type="component" value="Unassembled WGS sequence"/>
</dbReference>
<feature type="chain" id="PRO_5042865427" description="(S)-hydroxynitrile lyase" evidence="20">
    <location>
        <begin position="26"/>
        <end position="281"/>
    </location>
</feature>
<evidence type="ECO:0000256" key="16">
    <source>
        <dbReference type="ARBA" id="ARBA00069221"/>
    </source>
</evidence>
<comment type="catalytic activity">
    <reaction evidence="5">
        <text>formylthiophene + hydrogen cyanide = (2R)-2-hydroxy-2-(thiophen-2-yl)acetonitrile</text>
        <dbReference type="Rhea" id="RHEA:77455"/>
        <dbReference type="ChEBI" id="CHEBI:18407"/>
        <dbReference type="ChEBI" id="CHEBI:87301"/>
        <dbReference type="ChEBI" id="CHEBI:197332"/>
    </reaction>
</comment>
<comment type="catalytic activity">
    <reaction evidence="13">
        <text>an aromatic (S)-hydroxynitrile = an aromatic aldehyde + hydrogen cyanide</text>
        <dbReference type="Rhea" id="RHEA:54660"/>
        <dbReference type="ChEBI" id="CHEBI:18407"/>
        <dbReference type="ChEBI" id="CHEBI:33855"/>
        <dbReference type="ChEBI" id="CHEBI:138306"/>
        <dbReference type="EC" id="4.1.2.47"/>
    </reaction>
</comment>
<evidence type="ECO:0000313" key="23">
    <source>
        <dbReference type="Proteomes" id="UP001367508"/>
    </source>
</evidence>
<evidence type="ECO:0000256" key="9">
    <source>
        <dbReference type="ARBA" id="ARBA00052033"/>
    </source>
</evidence>
<dbReference type="PANTHER" id="PTHR10992">
    <property type="entry name" value="METHYLESTERASE FAMILY MEMBER"/>
    <property type="match status" value="1"/>
</dbReference>
<comment type="catalytic activity">
    <reaction evidence="10">
        <text>3-formylthiophene + hydrogen cyanide = (2S)-2-hydroxy-2-(thiophen-3-yl)acetonitrile</text>
        <dbReference type="Rhea" id="RHEA:77459"/>
        <dbReference type="ChEBI" id="CHEBI:18407"/>
        <dbReference type="ChEBI" id="CHEBI:87611"/>
        <dbReference type="ChEBI" id="CHEBI:197333"/>
    </reaction>
</comment>
<dbReference type="AlphaFoldDB" id="A0AAN9M914"/>
<name>A0AAN9M914_CANGL</name>
<keyword evidence="20" id="KW-0732">Signal</keyword>
<evidence type="ECO:0000313" key="22">
    <source>
        <dbReference type="EMBL" id="KAK7350490.1"/>
    </source>
</evidence>
<dbReference type="FunFam" id="3.40.50.1820:FF:000051">
    <property type="entry name" value="(S)-hydroxynitrile lyase"/>
    <property type="match status" value="1"/>
</dbReference>
<dbReference type="EMBL" id="JAYMYQ010000002">
    <property type="protein sequence ID" value="KAK7350490.1"/>
    <property type="molecule type" value="Genomic_DNA"/>
</dbReference>
<comment type="catalytic activity">
    <reaction evidence="4">
        <text>benzaldehyde + hydrogen cyanide = (S)-mandelonitrile</text>
        <dbReference type="Rhea" id="RHEA:77427"/>
        <dbReference type="ChEBI" id="CHEBI:17169"/>
        <dbReference type="ChEBI" id="CHEBI:18407"/>
        <dbReference type="ChEBI" id="CHEBI:36941"/>
    </reaction>
</comment>
<dbReference type="GO" id="GO:0047606">
    <property type="term" value="F:(S)-hydroxynitrile lyase activity"/>
    <property type="evidence" value="ECO:0007669"/>
    <property type="project" value="UniProtKB-EC"/>
</dbReference>
<evidence type="ECO:0000256" key="4">
    <source>
        <dbReference type="ARBA" id="ARBA00050358"/>
    </source>
</evidence>
<dbReference type="GO" id="GO:0080031">
    <property type="term" value="F:methyl salicylate esterase activity"/>
    <property type="evidence" value="ECO:0007669"/>
    <property type="project" value="TreeGrafter"/>
</dbReference>
<sequence>MLRRGRQILMILVIIFVSFSVCVKGKHFVLVHGAGHGAWCWYKVATLLKSSGHNVTTMDLAASGINPKPVQEIDSISEYYEPLMTFMDSLPPNEKVILVAHSFGGIAISVAMEKFPHKISVAVFLTAYVIGENLNFTTLNQEMMKRAGSFMDTESFFFDGPNKPPTAFLFGPKLMASKLYQLSPSQDLTLALSLVRPQSFFSGDKELLKETAVTKQRNGRVPKVFIISKRDKFITEGAQRWIIERTGPYAEVKVTKDSDHMVMISQPKKLSSHILKIAHKY</sequence>
<comment type="catalytic activity">
    <reaction evidence="12">
        <text>cyclohexanecarbaldehyde + hydrogen cyanide = (2S)-2-cyclohexyl-2-hydroxyacetonitrile</text>
        <dbReference type="Rhea" id="RHEA:77423"/>
        <dbReference type="ChEBI" id="CHEBI:18407"/>
        <dbReference type="ChEBI" id="CHEBI:197359"/>
        <dbReference type="ChEBI" id="CHEBI:197360"/>
    </reaction>
</comment>
<comment type="catalytic activity">
    <reaction evidence="9">
        <text>2-methylpropanal + hydrogen cyanide = (2S)-2-hydroxy-3-methylbutanenitrile</text>
        <dbReference type="Rhea" id="RHEA:77403"/>
        <dbReference type="ChEBI" id="CHEBI:18407"/>
        <dbReference type="ChEBI" id="CHEBI:48943"/>
        <dbReference type="ChEBI" id="CHEBI:197354"/>
    </reaction>
</comment>
<feature type="signal peptide" evidence="20">
    <location>
        <begin position="1"/>
        <end position="25"/>
    </location>
</feature>
<dbReference type="PANTHER" id="PTHR10992:SF1077">
    <property type="entry name" value="ALPHA_BETA FOLD HYDROLASE"/>
    <property type="match status" value="1"/>
</dbReference>
<evidence type="ECO:0000256" key="15">
    <source>
        <dbReference type="ARBA" id="ARBA00066572"/>
    </source>
</evidence>
<evidence type="ECO:0000256" key="1">
    <source>
        <dbReference type="ARBA" id="ARBA00050104"/>
    </source>
</evidence>
<keyword evidence="23" id="KW-1185">Reference proteome</keyword>
<feature type="domain" description="AB hydrolase-1" evidence="21">
    <location>
        <begin position="28"/>
        <end position="269"/>
    </location>
</feature>
<comment type="caution">
    <text evidence="22">The sequence shown here is derived from an EMBL/GenBank/DDBJ whole genome shotgun (WGS) entry which is preliminary data.</text>
</comment>
<evidence type="ECO:0000256" key="14">
    <source>
        <dbReference type="ARBA" id="ARBA00060885"/>
    </source>
</evidence>
<comment type="catalytic activity">
    <reaction evidence="8">
        <text>acrolein + hydrogen cyanide = (2S)-2-hydroxybut-3-enenitrile</text>
        <dbReference type="Rhea" id="RHEA:77411"/>
        <dbReference type="ChEBI" id="CHEBI:15368"/>
        <dbReference type="ChEBI" id="CHEBI:18407"/>
        <dbReference type="ChEBI" id="CHEBI:197356"/>
    </reaction>
</comment>
<comment type="catalytic activity">
    <reaction evidence="7">
        <text>a disubstituted aliphatic (S)-hydroxynitrile = a ketone + hydrogen cyanide</text>
        <dbReference type="Rhea" id="RHEA:56592"/>
        <dbReference type="ChEBI" id="CHEBI:17087"/>
        <dbReference type="ChEBI" id="CHEBI:18407"/>
        <dbReference type="ChEBI" id="CHEBI:140597"/>
        <dbReference type="EC" id="4.1.2.47"/>
    </reaction>
</comment>
<dbReference type="GO" id="GO:0080032">
    <property type="term" value="F:methyl jasmonate esterase activity"/>
    <property type="evidence" value="ECO:0007669"/>
    <property type="project" value="TreeGrafter"/>
</dbReference>
<evidence type="ECO:0000259" key="21">
    <source>
        <dbReference type="Pfam" id="PF12697"/>
    </source>
</evidence>
<organism evidence="22 23">
    <name type="scientific">Canavalia gladiata</name>
    <name type="common">Sword bean</name>
    <name type="synonym">Dolichos gladiatus</name>
    <dbReference type="NCBI Taxonomy" id="3824"/>
    <lineage>
        <taxon>Eukaryota</taxon>
        <taxon>Viridiplantae</taxon>
        <taxon>Streptophyta</taxon>
        <taxon>Embryophyta</taxon>
        <taxon>Tracheophyta</taxon>
        <taxon>Spermatophyta</taxon>
        <taxon>Magnoliopsida</taxon>
        <taxon>eudicotyledons</taxon>
        <taxon>Gunneridae</taxon>
        <taxon>Pentapetalae</taxon>
        <taxon>rosids</taxon>
        <taxon>fabids</taxon>
        <taxon>Fabales</taxon>
        <taxon>Fabaceae</taxon>
        <taxon>Papilionoideae</taxon>
        <taxon>50 kb inversion clade</taxon>
        <taxon>NPAAA clade</taxon>
        <taxon>indigoferoid/millettioid clade</taxon>
        <taxon>Phaseoleae</taxon>
        <taxon>Canavalia</taxon>
    </lineage>
</organism>
<comment type="catalytic activity">
    <reaction evidence="3">
        <text>2-hydroxy-2-methylpropanenitrile = acetone + hydrogen cyanide</text>
        <dbReference type="Rhea" id="RHEA:11932"/>
        <dbReference type="ChEBI" id="CHEBI:15347"/>
        <dbReference type="ChEBI" id="CHEBI:15348"/>
        <dbReference type="ChEBI" id="CHEBI:18407"/>
    </reaction>
    <physiologicalReaction direction="left-to-right" evidence="3">
        <dbReference type="Rhea" id="RHEA:11933"/>
    </physiologicalReaction>
</comment>
<evidence type="ECO:0000256" key="3">
    <source>
        <dbReference type="ARBA" id="ARBA00050262"/>
    </source>
</evidence>
<dbReference type="InterPro" id="IPR045889">
    <property type="entry name" value="MES/HNL"/>
</dbReference>
<comment type="catalytic activity">
    <reaction evidence="6">
        <text>butan-2-one + hydrogen cyanide = 2-hydroxy-2-methylbutanenitrile</text>
        <dbReference type="Rhea" id="RHEA:77467"/>
        <dbReference type="ChEBI" id="CHEBI:18407"/>
        <dbReference type="ChEBI" id="CHEBI:28398"/>
        <dbReference type="ChEBI" id="CHEBI:60954"/>
    </reaction>
    <physiologicalReaction direction="right-to-left" evidence="6">
        <dbReference type="Rhea" id="RHEA:77469"/>
    </physiologicalReaction>
</comment>
<evidence type="ECO:0000256" key="18">
    <source>
        <dbReference type="ARBA" id="ARBA00078291"/>
    </source>
</evidence>
<comment type="catalytic activity">
    <reaction evidence="2">
        <text>a monosubstituted aliphatic (S)-hydroxynitrile = an aldehyde + hydrogen cyanide</text>
        <dbReference type="Rhea" id="RHEA:56588"/>
        <dbReference type="ChEBI" id="CHEBI:17478"/>
        <dbReference type="ChEBI" id="CHEBI:18407"/>
        <dbReference type="ChEBI" id="CHEBI:140596"/>
        <dbReference type="EC" id="4.1.2.47"/>
    </reaction>
</comment>
<protein>
    <recommendedName>
        <fullName evidence="16">(S)-hydroxynitrile lyase</fullName>
        <ecNumber evidence="15">4.1.2.47</ecNumber>
    </recommendedName>
    <alternativeName>
        <fullName evidence="17">2-hydroxy-2-methylpropanenitrile lyase</fullName>
    </alternativeName>
    <alternativeName>
        <fullName evidence="18">Acetone cyanohydrin lyase</fullName>
    </alternativeName>
    <alternativeName>
        <fullName evidence="19">Hydroxynitrile lyase</fullName>
    </alternativeName>
</protein>
<dbReference type="GO" id="GO:0080030">
    <property type="term" value="F:methyl indole-3-acetate esterase activity"/>
    <property type="evidence" value="ECO:0007669"/>
    <property type="project" value="TreeGrafter"/>
</dbReference>
<dbReference type="GO" id="GO:0009696">
    <property type="term" value="P:salicylic acid metabolic process"/>
    <property type="evidence" value="ECO:0007669"/>
    <property type="project" value="TreeGrafter"/>
</dbReference>
<evidence type="ECO:0000256" key="17">
    <source>
        <dbReference type="ARBA" id="ARBA00076040"/>
    </source>
</evidence>
<evidence type="ECO:0000256" key="20">
    <source>
        <dbReference type="SAM" id="SignalP"/>
    </source>
</evidence>
<accession>A0AAN9M914</accession>
<evidence type="ECO:0000256" key="13">
    <source>
        <dbReference type="ARBA" id="ARBA00052826"/>
    </source>
</evidence>
<gene>
    <name evidence="22" type="ORF">VNO77_09180</name>
</gene>
<dbReference type="InterPro" id="IPR029058">
    <property type="entry name" value="AB_hydrolase_fold"/>
</dbReference>
<evidence type="ECO:0000256" key="8">
    <source>
        <dbReference type="ARBA" id="ARBA00051977"/>
    </source>
</evidence>
<dbReference type="SUPFAM" id="SSF53474">
    <property type="entry name" value="alpha/beta-Hydrolases"/>
    <property type="match status" value="1"/>
</dbReference>
<comment type="catalytic activity">
    <reaction evidence="1">
        <text>4-methoxybenzaldehyde + hydrogen cyanide = (2S)-2-hydroxy-2-(4-methoxyphenyl)acetonitrile</text>
        <dbReference type="Rhea" id="RHEA:77447"/>
        <dbReference type="ChEBI" id="CHEBI:18407"/>
        <dbReference type="ChEBI" id="CHEBI:28235"/>
        <dbReference type="ChEBI" id="CHEBI:197328"/>
    </reaction>
</comment>